<keyword evidence="3" id="KW-0547">Nucleotide-binding</keyword>
<feature type="active site" evidence="2">
    <location>
        <position position="79"/>
    </location>
</feature>
<feature type="binding site" evidence="3">
    <location>
        <position position="187"/>
    </location>
    <ligand>
        <name>FAD</name>
        <dbReference type="ChEBI" id="CHEBI:57692"/>
    </ligand>
</feature>
<dbReference type="InterPro" id="IPR006905">
    <property type="entry name" value="Flavin_halogenase"/>
</dbReference>
<evidence type="ECO:0000256" key="3">
    <source>
        <dbReference type="PIRSR" id="PIRSR011396-2"/>
    </source>
</evidence>
<dbReference type="PANTHER" id="PTHR43747">
    <property type="entry name" value="FAD-BINDING PROTEIN"/>
    <property type="match status" value="1"/>
</dbReference>
<protein>
    <submittedName>
        <fullName evidence="4">Tryptophan halogenase</fullName>
    </submittedName>
</protein>
<dbReference type="InterPro" id="IPR050816">
    <property type="entry name" value="Flavin-dep_Halogenase_NPB"/>
</dbReference>
<dbReference type="Gene3D" id="3.50.50.60">
    <property type="entry name" value="FAD/NAD(P)-binding domain"/>
    <property type="match status" value="1"/>
</dbReference>
<evidence type="ECO:0000256" key="2">
    <source>
        <dbReference type="PIRSR" id="PIRSR011396-1"/>
    </source>
</evidence>
<accession>A0A2N3G2Q6</accession>
<dbReference type="AlphaFoldDB" id="A0A2N3G2Q6"/>
<feature type="binding site" evidence="3">
    <location>
        <position position="79"/>
    </location>
    <ligand>
        <name>7-chloro-L-tryptophan</name>
        <dbReference type="ChEBI" id="CHEBI:58713"/>
    </ligand>
</feature>
<dbReference type="SUPFAM" id="SSF51905">
    <property type="entry name" value="FAD/NAD(P)-binding domain"/>
    <property type="match status" value="1"/>
</dbReference>
<sequence>MSIQPIRDIVILGGGTAGWMSAAALSKLLPPSCRIRLIESEEIGIVGVGEATIPNIKHFNAALDIDEDEFLKATQGTFKLGIEFVNWGQLGDRYIHGFGKVGPDTSLVGFHHYWLRLKQLGKASGLDAYSINTVAPRQARFLRYRKDMPGSPLGDIVHAFHFDASLYARWLRGLAEKRGVVRTEGKVKQVLRRAEDGFIEALVMESGEQINGEFFIDCSGIRALLIGDALGVGYDDWSHWLPCDRALAVPSAPVKPLLSMTRSTAHSAGWQWRIPLQHRVGNGHVYSSRFMSDDEATSILLANLDGEKLADPRLIRFRTGMRRKLWERNCVAVGLSSGFLEPLESTSIHLIQTAISRIATFFPHAGFDAADIDEYNAQGELEYQQVRDFLILHYKATERTDSAFWNYTRTMSIPATLQRKIDLYRSNGRLFRDGNELFAEPSWLQVMEGQRIHAQGYHPFAGFMPESELCEFVGGVEAVIGKCVGVMPDHAQFIAEHCAAQR</sequence>
<evidence type="ECO:0000256" key="1">
    <source>
        <dbReference type="ARBA" id="ARBA00038396"/>
    </source>
</evidence>
<organism evidence="4 5">
    <name type="scientific">Candidatus Anoxymicrobium japonicum</name>
    <dbReference type="NCBI Taxonomy" id="2013648"/>
    <lineage>
        <taxon>Bacteria</taxon>
        <taxon>Bacillati</taxon>
        <taxon>Actinomycetota</taxon>
        <taxon>Candidatus Geothermincolia</taxon>
        <taxon>Candidatus Geothermincolales</taxon>
        <taxon>Candidatus Anoxymicrobiaceae</taxon>
        <taxon>Candidatus Anoxymicrobium</taxon>
    </lineage>
</organism>
<feature type="binding site" evidence="3">
    <location>
        <position position="335"/>
    </location>
    <ligand>
        <name>FAD</name>
        <dbReference type="ChEBI" id="CHEBI:57692"/>
    </ligand>
</feature>
<feature type="binding site" evidence="3">
    <location>
        <position position="344"/>
    </location>
    <ligand>
        <name>L-tryptophan</name>
        <dbReference type="ChEBI" id="CHEBI:57912"/>
    </ligand>
</feature>
<feature type="binding site" evidence="3">
    <location>
        <begin position="14"/>
        <end position="17"/>
    </location>
    <ligand>
        <name>FAD</name>
        <dbReference type="ChEBI" id="CHEBI:57692"/>
    </ligand>
</feature>
<reference evidence="4 5" key="1">
    <citation type="journal article" date="2017" name="ISME J.">
        <title>Potential for microbial H2 and metal transformations associated with novel bacteria and archaea in deep terrestrial subsurface sediments.</title>
        <authorList>
            <person name="Hernsdorf A.W."/>
            <person name="Amano Y."/>
            <person name="Miyakawa K."/>
            <person name="Ise K."/>
            <person name="Suzuki Y."/>
            <person name="Anantharaman K."/>
            <person name="Probst A."/>
            <person name="Burstein D."/>
            <person name="Thomas B.C."/>
            <person name="Banfield J.F."/>
        </authorList>
    </citation>
    <scope>NUCLEOTIDE SEQUENCE [LARGE SCALE GENOMIC DNA]</scope>
    <source>
        <strain evidence="4">HGW-Actinobacteria-3</strain>
    </source>
</reference>
<dbReference type="GO" id="GO:0004497">
    <property type="term" value="F:monooxygenase activity"/>
    <property type="evidence" value="ECO:0007669"/>
    <property type="project" value="InterPro"/>
</dbReference>
<dbReference type="PANTHER" id="PTHR43747:SF4">
    <property type="entry name" value="FLAVIN-DEPENDENT TRYPTOPHAN HALOGENASE"/>
    <property type="match status" value="1"/>
</dbReference>
<gene>
    <name evidence="4" type="ORF">CVT63_08335</name>
</gene>
<evidence type="ECO:0000313" key="4">
    <source>
        <dbReference type="EMBL" id="PKQ26862.1"/>
    </source>
</evidence>
<dbReference type="Pfam" id="PF04820">
    <property type="entry name" value="Trp_halogenase"/>
    <property type="match status" value="1"/>
</dbReference>
<dbReference type="InterPro" id="IPR036188">
    <property type="entry name" value="FAD/NAD-bd_sf"/>
</dbReference>
<dbReference type="EMBL" id="PHEX01000123">
    <property type="protein sequence ID" value="PKQ26862.1"/>
    <property type="molecule type" value="Genomic_DNA"/>
</dbReference>
<comment type="similarity">
    <text evidence="1">Belongs to the flavin-dependent halogenase family. Bacterial tryptophan halogenase subfamily.</text>
</comment>
<evidence type="ECO:0000313" key="5">
    <source>
        <dbReference type="Proteomes" id="UP000233654"/>
    </source>
</evidence>
<keyword evidence="3" id="KW-0285">Flavoprotein</keyword>
<keyword evidence="3" id="KW-0274">FAD</keyword>
<dbReference type="GO" id="GO:0000166">
    <property type="term" value="F:nucleotide binding"/>
    <property type="evidence" value="ECO:0007669"/>
    <property type="project" value="UniProtKB-KW"/>
</dbReference>
<feature type="binding site" evidence="3">
    <location>
        <position position="348"/>
    </location>
    <ligand>
        <name>FAD</name>
        <dbReference type="ChEBI" id="CHEBI:57692"/>
    </ligand>
</feature>
<name>A0A2N3G2Q6_9ACTN</name>
<dbReference type="PIRSF" id="PIRSF011396">
    <property type="entry name" value="Trp_halogenase"/>
    <property type="match status" value="1"/>
</dbReference>
<comment type="caution">
    <text evidence="4">The sequence shown here is derived from an EMBL/GenBank/DDBJ whole genome shotgun (WGS) entry which is preliminary data.</text>
</comment>
<dbReference type="InterPro" id="IPR033856">
    <property type="entry name" value="Trp_halogen"/>
</dbReference>
<proteinExistence type="inferred from homology"/>
<dbReference type="Proteomes" id="UP000233654">
    <property type="component" value="Unassembled WGS sequence"/>
</dbReference>